<name>A0A7I4YLM8_HAECO</name>
<dbReference type="WBParaSite" id="HCON_00112530-00001">
    <property type="protein sequence ID" value="HCON_00112530-00001"/>
    <property type="gene ID" value="HCON_00112530"/>
</dbReference>
<accession>A0A7I4YLM8</accession>
<evidence type="ECO:0000313" key="3">
    <source>
        <dbReference type="WBParaSite" id="HCON_00112530-00001"/>
    </source>
</evidence>
<protein>
    <submittedName>
        <fullName evidence="3">Uncharacterized protein</fullName>
    </submittedName>
</protein>
<evidence type="ECO:0000313" key="2">
    <source>
        <dbReference type="Proteomes" id="UP000025227"/>
    </source>
</evidence>
<keyword evidence="2" id="KW-1185">Reference proteome</keyword>
<reference evidence="3" key="1">
    <citation type="submission" date="2020-12" db="UniProtKB">
        <authorList>
            <consortium name="WormBaseParasite"/>
        </authorList>
    </citation>
    <scope>IDENTIFICATION</scope>
    <source>
        <strain evidence="3">MHco3</strain>
    </source>
</reference>
<feature type="transmembrane region" description="Helical" evidence="1">
    <location>
        <begin position="6"/>
        <end position="24"/>
    </location>
</feature>
<keyword evidence="1" id="KW-1133">Transmembrane helix</keyword>
<keyword evidence="1" id="KW-0472">Membrane</keyword>
<sequence length="91" mass="10094">MLLRTFVTVMLMFVVVSVICLLIPSSLQSLSEDRSADSAFFGSDLDLDEDANILRQRLAQAIRLRLALLAAGYHPKVVPYRPLSSIDSNNN</sequence>
<proteinExistence type="predicted"/>
<organism evidence="2 3">
    <name type="scientific">Haemonchus contortus</name>
    <name type="common">Barber pole worm</name>
    <dbReference type="NCBI Taxonomy" id="6289"/>
    <lineage>
        <taxon>Eukaryota</taxon>
        <taxon>Metazoa</taxon>
        <taxon>Ecdysozoa</taxon>
        <taxon>Nematoda</taxon>
        <taxon>Chromadorea</taxon>
        <taxon>Rhabditida</taxon>
        <taxon>Rhabditina</taxon>
        <taxon>Rhabditomorpha</taxon>
        <taxon>Strongyloidea</taxon>
        <taxon>Trichostrongylidae</taxon>
        <taxon>Haemonchus</taxon>
    </lineage>
</organism>
<evidence type="ECO:0000256" key="1">
    <source>
        <dbReference type="SAM" id="Phobius"/>
    </source>
</evidence>
<dbReference type="AlphaFoldDB" id="A0A7I4YLM8"/>
<keyword evidence="1" id="KW-0812">Transmembrane</keyword>
<dbReference type="Proteomes" id="UP000025227">
    <property type="component" value="Unplaced"/>
</dbReference>